<feature type="domain" description="GH15-like" evidence="1">
    <location>
        <begin position="249"/>
        <end position="609"/>
    </location>
</feature>
<evidence type="ECO:0000313" key="3">
    <source>
        <dbReference type="EMBL" id="PIR96013.1"/>
    </source>
</evidence>
<gene>
    <name evidence="3" type="ORF">COT92_03385</name>
</gene>
<dbReference type="InterPro" id="IPR012341">
    <property type="entry name" value="6hp_glycosidase-like_sf"/>
</dbReference>
<dbReference type="GO" id="GO:0004553">
    <property type="term" value="F:hydrolase activity, hydrolyzing O-glycosyl compounds"/>
    <property type="evidence" value="ECO:0007669"/>
    <property type="project" value="TreeGrafter"/>
</dbReference>
<protein>
    <submittedName>
        <fullName evidence="3">Glycoside hydrolase family 15 protein</fullName>
    </submittedName>
</protein>
<dbReference type="InterPro" id="IPR011613">
    <property type="entry name" value="GH15-like"/>
</dbReference>
<feature type="domain" description="Trehalase-like N-terminal" evidence="2">
    <location>
        <begin position="27"/>
        <end position="222"/>
    </location>
</feature>
<evidence type="ECO:0000259" key="2">
    <source>
        <dbReference type="Pfam" id="PF19291"/>
    </source>
</evidence>
<dbReference type="PANTHER" id="PTHR31616">
    <property type="entry name" value="TREHALASE"/>
    <property type="match status" value="1"/>
</dbReference>
<organism evidence="3 4">
    <name type="scientific">Candidatus Doudnabacteria bacterium CG10_big_fil_rev_8_21_14_0_10_42_18</name>
    <dbReference type="NCBI Taxonomy" id="1974552"/>
    <lineage>
        <taxon>Bacteria</taxon>
        <taxon>Candidatus Doudnaibacteriota</taxon>
    </lineage>
</organism>
<dbReference type="Gene3D" id="1.50.10.10">
    <property type="match status" value="1"/>
</dbReference>
<dbReference type="SUPFAM" id="SSF48208">
    <property type="entry name" value="Six-hairpin glycosidases"/>
    <property type="match status" value="1"/>
</dbReference>
<reference evidence="4" key="1">
    <citation type="submission" date="2017-09" db="EMBL/GenBank/DDBJ databases">
        <title>Depth-based differentiation of microbial function through sediment-hosted aquifers and enrichment of novel symbionts in the deep terrestrial subsurface.</title>
        <authorList>
            <person name="Probst A.J."/>
            <person name="Ladd B."/>
            <person name="Jarett J.K."/>
            <person name="Geller-Mcgrath D.E."/>
            <person name="Sieber C.M.K."/>
            <person name="Emerson J.B."/>
            <person name="Anantharaman K."/>
            <person name="Thomas B.C."/>
            <person name="Malmstrom R."/>
            <person name="Stieglmeier M."/>
            <person name="Klingl A."/>
            <person name="Woyke T."/>
            <person name="Ryan C.M."/>
            <person name="Banfield J.F."/>
        </authorList>
    </citation>
    <scope>NUCLEOTIDE SEQUENCE [LARGE SCALE GENOMIC DNA]</scope>
</reference>
<evidence type="ECO:0000313" key="4">
    <source>
        <dbReference type="Proteomes" id="UP000230922"/>
    </source>
</evidence>
<dbReference type="GO" id="GO:0005975">
    <property type="term" value="P:carbohydrate metabolic process"/>
    <property type="evidence" value="ECO:0007669"/>
    <property type="project" value="InterPro"/>
</dbReference>
<sequence length="642" mass="73520">MPDYFYFAKKIFRSISPDDKRGLGYKNLEDYGIIGNMETCALISNEGSVDWMCLPHMESESVFAKILDKERGGYFGVQPKKKFKSFQRYIKNTNVLQTFFETETGRAVVTDFMPPFKKNTAWHKHQILFRKIECGEGVVSFTASFQPRFNYAKIKPRIKLTETGVAAEYRDKKIYLDCASPFEIVDKEAKTHFTLGQGENLWLVMQYGSRAAFTQKTLEKEFKSTVSYWQKWAHKCDRRSCIFNDPWHEHVVRSGLVLKLLTHGETGSIAAAATSSLPENIGGSRNWDYRFNWIRDSVFTAQAMFNLGHKKEARELFNWFKRLYKGIKIQDLQILYGMHGEKDAKETNLRHLSGYKNSKPVRIGNAAAKQKQHDVYGELLSMAYEISLSGEKISQNEWDLLKKITDHVCNVWNTTDAGIWEIRGRNRHFVYSKVMCWVALDRAIKIAEKKDFPAPLERWRKIKNKIHGTVLQKGFSKKQDSFVQAFGSEALDAANLLIPLVGFLPFDDPKVRGTIKASLEHLAKNNLVYRYKSNDGLSGSEGLFVLCTFWLIDALALSDRVEKAEKLYLQLLKYISPLGLFAEEIDINTHRQLGNFPQAFSHVGLINSALYIGLAKGKQPPQAKTIFTIITGIPIKLLKFLS</sequence>
<dbReference type="EMBL" id="PFAK01000057">
    <property type="protein sequence ID" value="PIR96013.1"/>
    <property type="molecule type" value="Genomic_DNA"/>
</dbReference>
<keyword evidence="3" id="KW-0378">Hydrolase</keyword>
<dbReference type="Pfam" id="PF19291">
    <property type="entry name" value="TREH_N"/>
    <property type="match status" value="1"/>
</dbReference>
<dbReference type="AlphaFoldDB" id="A0A2H0VAA8"/>
<dbReference type="InterPro" id="IPR008928">
    <property type="entry name" value="6-hairpin_glycosidase_sf"/>
</dbReference>
<comment type="caution">
    <text evidence="3">The sequence shown here is derived from an EMBL/GenBank/DDBJ whole genome shotgun (WGS) entry which is preliminary data.</text>
</comment>
<evidence type="ECO:0000259" key="1">
    <source>
        <dbReference type="Pfam" id="PF00723"/>
    </source>
</evidence>
<dbReference type="Proteomes" id="UP000230922">
    <property type="component" value="Unassembled WGS sequence"/>
</dbReference>
<proteinExistence type="predicted"/>
<dbReference type="PANTHER" id="PTHR31616:SF0">
    <property type="entry name" value="GLUCAN 1,4-ALPHA-GLUCOSIDASE"/>
    <property type="match status" value="1"/>
</dbReference>
<accession>A0A2H0VAA8</accession>
<dbReference type="Pfam" id="PF00723">
    <property type="entry name" value="Glyco_hydro_15"/>
    <property type="match status" value="1"/>
</dbReference>
<dbReference type="InterPro" id="IPR045582">
    <property type="entry name" value="Trehalase-like_N"/>
</dbReference>
<name>A0A2H0VAA8_9BACT</name>